<dbReference type="Pfam" id="PF01381">
    <property type="entry name" value="HTH_3"/>
    <property type="match status" value="1"/>
</dbReference>
<organism evidence="2 3">
    <name type="scientific">Vasconcelosia minhoensis LEGE 07310</name>
    <dbReference type="NCBI Taxonomy" id="915328"/>
    <lineage>
        <taxon>Bacteria</taxon>
        <taxon>Bacillati</taxon>
        <taxon>Cyanobacteriota</taxon>
        <taxon>Cyanophyceae</taxon>
        <taxon>Nodosilineales</taxon>
        <taxon>Cymatolegaceae</taxon>
        <taxon>Vasconcelosia</taxon>
        <taxon>Vasconcelosia minhoensis</taxon>
    </lineage>
</organism>
<dbReference type="PANTHER" id="PTHR43236">
    <property type="entry name" value="ANTITOXIN HIGA1"/>
    <property type="match status" value="1"/>
</dbReference>
<dbReference type="RefSeq" id="WP_193904640.1">
    <property type="nucleotide sequence ID" value="NZ_JADEXG010000002.1"/>
</dbReference>
<comment type="caution">
    <text evidence="2">The sequence shown here is derived from an EMBL/GenBank/DDBJ whole genome shotgun (WGS) entry which is preliminary data.</text>
</comment>
<feature type="domain" description="HTH cro/C1-type" evidence="1">
    <location>
        <begin position="13"/>
        <end position="68"/>
    </location>
</feature>
<evidence type="ECO:0000313" key="3">
    <source>
        <dbReference type="Proteomes" id="UP000636505"/>
    </source>
</evidence>
<dbReference type="Proteomes" id="UP000636505">
    <property type="component" value="Unassembled WGS sequence"/>
</dbReference>
<dbReference type="PROSITE" id="PS50943">
    <property type="entry name" value="HTH_CROC1"/>
    <property type="match status" value="1"/>
</dbReference>
<dbReference type="PANTHER" id="PTHR43236:SF2">
    <property type="entry name" value="BLL0069 PROTEIN"/>
    <property type="match status" value="1"/>
</dbReference>
<dbReference type="InterPro" id="IPR001387">
    <property type="entry name" value="Cro/C1-type_HTH"/>
</dbReference>
<dbReference type="InterPro" id="IPR010982">
    <property type="entry name" value="Lambda_DNA-bd_dom_sf"/>
</dbReference>
<reference evidence="2" key="1">
    <citation type="submission" date="2020-10" db="EMBL/GenBank/DDBJ databases">
        <authorList>
            <person name="Castelo-Branco R."/>
            <person name="Eusebio N."/>
            <person name="Adriana R."/>
            <person name="Vieira A."/>
            <person name="Brugerolle De Fraissinette N."/>
            <person name="Rezende De Castro R."/>
            <person name="Schneider M.P."/>
            <person name="Vasconcelos V."/>
            <person name="Leao P.N."/>
        </authorList>
    </citation>
    <scope>NUCLEOTIDE SEQUENCE</scope>
    <source>
        <strain evidence="2">LEGE 07310</strain>
    </source>
</reference>
<sequence>MAGPVAGIQPEVLKWARATAGYSVDEAAKKLKCDPTELINWETGKAAPTYAQLEKLAYLLYRRPLALFFLPEPPQEPDFKQEFLSLSEVEPEQLSPDALYLLRLAYALRLTLAELNDGISSAERRLFEALKIADLGSKPT</sequence>
<dbReference type="Gene3D" id="1.10.260.40">
    <property type="entry name" value="lambda repressor-like DNA-binding domains"/>
    <property type="match status" value="1"/>
</dbReference>
<evidence type="ECO:0000313" key="2">
    <source>
        <dbReference type="EMBL" id="MBE9075978.1"/>
    </source>
</evidence>
<name>A0A8J7AT68_9CYAN</name>
<dbReference type="AlphaFoldDB" id="A0A8J7AT68"/>
<dbReference type="EMBL" id="JADEXG010000002">
    <property type="protein sequence ID" value="MBE9075978.1"/>
    <property type="molecule type" value="Genomic_DNA"/>
</dbReference>
<gene>
    <name evidence="2" type="ORF">IQ241_01480</name>
</gene>
<keyword evidence="3" id="KW-1185">Reference proteome</keyword>
<dbReference type="SUPFAM" id="SSF47413">
    <property type="entry name" value="lambda repressor-like DNA-binding domains"/>
    <property type="match status" value="1"/>
</dbReference>
<dbReference type="SMART" id="SM00530">
    <property type="entry name" value="HTH_XRE"/>
    <property type="match status" value="1"/>
</dbReference>
<dbReference type="CDD" id="cd00093">
    <property type="entry name" value="HTH_XRE"/>
    <property type="match status" value="1"/>
</dbReference>
<dbReference type="GO" id="GO:0003677">
    <property type="term" value="F:DNA binding"/>
    <property type="evidence" value="ECO:0007669"/>
    <property type="project" value="InterPro"/>
</dbReference>
<protein>
    <submittedName>
        <fullName evidence="2">Helix-turn-helix transcriptional regulator</fullName>
    </submittedName>
</protein>
<dbReference type="InterPro" id="IPR052345">
    <property type="entry name" value="Rad_response_metalloprotease"/>
</dbReference>
<accession>A0A8J7AT68</accession>
<evidence type="ECO:0000259" key="1">
    <source>
        <dbReference type="PROSITE" id="PS50943"/>
    </source>
</evidence>
<proteinExistence type="predicted"/>